<proteinExistence type="predicted"/>
<reference evidence="3 4" key="1">
    <citation type="submission" date="2024-01" db="EMBL/GenBank/DDBJ databases">
        <title>Comparative genomics of Cryptococcus and Kwoniella reveals pathogenesis evolution and contrasting modes of karyotype evolution via chromosome fusion or intercentromeric recombination.</title>
        <authorList>
            <person name="Coelho M.A."/>
            <person name="David-Palma M."/>
            <person name="Shea T."/>
            <person name="Bowers K."/>
            <person name="McGinley-Smith S."/>
            <person name="Mohammad A.W."/>
            <person name="Gnirke A."/>
            <person name="Yurkov A.M."/>
            <person name="Nowrousian M."/>
            <person name="Sun S."/>
            <person name="Cuomo C.A."/>
            <person name="Heitman J."/>
        </authorList>
    </citation>
    <scope>NUCLEOTIDE SEQUENCE [LARGE SCALE GENOMIC DNA]</scope>
    <source>
        <strain evidence="3 4">CBS 6074</strain>
    </source>
</reference>
<dbReference type="PANTHER" id="PTHR40130">
    <property type="entry name" value="EXPRESSED PROTEIN"/>
    <property type="match status" value="1"/>
</dbReference>
<dbReference type="Proteomes" id="UP001355207">
    <property type="component" value="Chromosome 1"/>
</dbReference>
<evidence type="ECO:0000256" key="1">
    <source>
        <dbReference type="SAM" id="Coils"/>
    </source>
</evidence>
<dbReference type="EMBL" id="CP144098">
    <property type="protein sequence ID" value="WWC85623.1"/>
    <property type="molecule type" value="Genomic_DNA"/>
</dbReference>
<evidence type="ECO:0000313" key="3">
    <source>
        <dbReference type="EMBL" id="WWC85623.1"/>
    </source>
</evidence>
<accession>A0AAX4JL52</accession>
<evidence type="ECO:0000313" key="4">
    <source>
        <dbReference type="Proteomes" id="UP001355207"/>
    </source>
</evidence>
<name>A0AAX4JL52_9TREE</name>
<organism evidence="3 4">
    <name type="scientific">Kwoniella dendrophila CBS 6074</name>
    <dbReference type="NCBI Taxonomy" id="1295534"/>
    <lineage>
        <taxon>Eukaryota</taxon>
        <taxon>Fungi</taxon>
        <taxon>Dikarya</taxon>
        <taxon>Basidiomycota</taxon>
        <taxon>Agaricomycotina</taxon>
        <taxon>Tremellomycetes</taxon>
        <taxon>Tremellales</taxon>
        <taxon>Cryptococcaceae</taxon>
        <taxon>Kwoniella</taxon>
    </lineage>
</organism>
<evidence type="ECO:0000256" key="2">
    <source>
        <dbReference type="SAM" id="MobiDB-lite"/>
    </source>
</evidence>
<dbReference type="RefSeq" id="XP_066072386.1">
    <property type="nucleotide sequence ID" value="XM_066216289.1"/>
</dbReference>
<gene>
    <name evidence="3" type="ORF">L201_000488</name>
</gene>
<dbReference type="AlphaFoldDB" id="A0AAX4JL52"/>
<sequence length="471" mass="51974">MATSIPSNPLQRAHALSLEASTVLRPPSVPIIILTQALKQYQEAIELYEKAQKDAESRGSDEANTLKMLVIQHKKLLKDVERRILNAQKDQSSSPARIVGVSDSRPIQRRLVSESAATQIATRPTDAMRGMNIPSNLGFTGIQPSGLANRLSPPRSIPPFALRPPTTITTPQAGVQLAEPSLSPLYSSSSTSSSTEESFIHFGSPPETLDPFSRFWGMLENMIEEVSGPVMFATAPVNRPPATSANKNTDIKSNKKEDKLHREKTITTKDKGKNKEENSEDSFYVVRKGKGKEKEIESTDDEEDQKGRPNTGTGGPTKTAEELLLENESLKISLDGLAIHAESLDTSNKLLKKQLEEREKGLKVIMESLKKEAGRVKAGQEIWKSQLLANSLAHSTTNTISNRQGPSDDSISKKRIKELEDELRSMKAENEKQKETITRYKERFEKIKLNAKAKKEAKLAAAVQSDGNGEK</sequence>
<feature type="region of interest" description="Disordered" evidence="2">
    <location>
        <begin position="237"/>
        <end position="318"/>
    </location>
</feature>
<feature type="coiled-coil region" evidence="1">
    <location>
        <begin position="409"/>
        <end position="450"/>
    </location>
</feature>
<evidence type="ECO:0008006" key="5">
    <source>
        <dbReference type="Google" id="ProtNLM"/>
    </source>
</evidence>
<feature type="coiled-coil region" evidence="1">
    <location>
        <begin position="31"/>
        <end position="90"/>
    </location>
</feature>
<dbReference type="GeneID" id="91091160"/>
<keyword evidence="4" id="KW-1185">Reference proteome</keyword>
<dbReference type="PANTHER" id="PTHR40130:SF1">
    <property type="entry name" value="SPINDLE POLE BODY-ASSOCIATED PROTEIN CUT12 DOMAIN-CONTAINING PROTEIN"/>
    <property type="match status" value="1"/>
</dbReference>
<keyword evidence="1" id="KW-0175">Coiled coil</keyword>
<protein>
    <recommendedName>
        <fullName evidence="5">MIT domain-containing protein</fullName>
    </recommendedName>
</protein>
<feature type="compositionally biased region" description="Basic and acidic residues" evidence="2">
    <location>
        <begin position="249"/>
        <end position="277"/>
    </location>
</feature>